<evidence type="ECO:0000313" key="1">
    <source>
        <dbReference type="EMBL" id="KAK6213460.1"/>
    </source>
</evidence>
<sequence length="218" mass="23390">MAHTALDDEAVTEALAFGWASGRLRNRHFIQRLEGETPYHLRGHRAVLAAGPVQRRPTVYIVDRRQTETETGTGDGPEPVPIEVSGHIFVAGGGVAQGYFSRGGLIDAAFVPGTSFSEASPPPADAVLNNGYYISHMRLCARIFRLSLPRRFPVQYVSNDKVAIYDGADASPPLGSWTAGPKKYRARGALAVDVGTVIGATIAGTDMGKEKTAGDLWR</sequence>
<comment type="caution">
    <text evidence="1">The sequence shown here is derived from an EMBL/GenBank/DDBJ whole genome shotgun (WGS) entry which is preliminary data.</text>
</comment>
<dbReference type="Proteomes" id="UP001327957">
    <property type="component" value="Unassembled WGS sequence"/>
</dbReference>
<accession>A0AAV9T467</accession>
<reference evidence="1 2" key="1">
    <citation type="submission" date="2023-04" db="EMBL/GenBank/DDBJ databases">
        <title>Colletotrichum tabacum stain YC1 causing leaf anthracnose on Nicotiana tabacum(L.) cv.</title>
        <authorList>
            <person name="Ji Z."/>
            <person name="Wang M."/>
            <person name="Zhang J."/>
            <person name="Wang N."/>
            <person name="Zhou Z."/>
        </authorList>
    </citation>
    <scope>NUCLEOTIDE SEQUENCE [LARGE SCALE GENOMIC DNA]</scope>
    <source>
        <strain evidence="1 2">YC1</strain>
    </source>
</reference>
<dbReference type="AlphaFoldDB" id="A0AAV9T467"/>
<name>A0AAV9T467_9PEZI</name>
<dbReference type="Gene3D" id="2.30.38.10">
    <property type="entry name" value="Luciferase, Domain 3"/>
    <property type="match status" value="1"/>
</dbReference>
<evidence type="ECO:0000313" key="2">
    <source>
        <dbReference type="Proteomes" id="UP001327957"/>
    </source>
</evidence>
<proteinExistence type="predicted"/>
<dbReference type="EMBL" id="JASAOK010000044">
    <property type="protein sequence ID" value="KAK6213460.1"/>
    <property type="molecule type" value="Genomic_DNA"/>
</dbReference>
<organism evidence="1 2">
    <name type="scientific">Colletotrichum tabaci</name>
    <dbReference type="NCBI Taxonomy" id="1209068"/>
    <lineage>
        <taxon>Eukaryota</taxon>
        <taxon>Fungi</taxon>
        <taxon>Dikarya</taxon>
        <taxon>Ascomycota</taxon>
        <taxon>Pezizomycotina</taxon>
        <taxon>Sordariomycetes</taxon>
        <taxon>Hypocreomycetidae</taxon>
        <taxon>Glomerellales</taxon>
        <taxon>Glomerellaceae</taxon>
        <taxon>Colletotrichum</taxon>
        <taxon>Colletotrichum destructivum species complex</taxon>
    </lineage>
</organism>
<protein>
    <submittedName>
        <fullName evidence="1">Lovastatin nonaketide synthase</fullName>
    </submittedName>
</protein>
<keyword evidence="2" id="KW-1185">Reference proteome</keyword>
<gene>
    <name evidence="1" type="ORF">QIS74_09462</name>
</gene>